<dbReference type="RefSeq" id="WP_092858830.1">
    <property type="nucleotide sequence ID" value="NZ_FOQH01000003.1"/>
</dbReference>
<organism evidence="2 3">
    <name type="scientific">Albimonas pacifica</name>
    <dbReference type="NCBI Taxonomy" id="1114924"/>
    <lineage>
        <taxon>Bacteria</taxon>
        <taxon>Pseudomonadati</taxon>
        <taxon>Pseudomonadota</taxon>
        <taxon>Alphaproteobacteria</taxon>
        <taxon>Rhodobacterales</taxon>
        <taxon>Paracoccaceae</taxon>
        <taxon>Albimonas</taxon>
    </lineage>
</organism>
<keyword evidence="3" id="KW-1185">Reference proteome</keyword>
<dbReference type="EMBL" id="FOQH01000003">
    <property type="protein sequence ID" value="SFH90241.1"/>
    <property type="molecule type" value="Genomic_DNA"/>
</dbReference>
<reference evidence="2 3" key="1">
    <citation type="submission" date="2016-10" db="EMBL/GenBank/DDBJ databases">
        <authorList>
            <person name="de Groot N.N."/>
        </authorList>
    </citation>
    <scope>NUCLEOTIDE SEQUENCE [LARGE SCALE GENOMIC DNA]</scope>
    <source>
        <strain evidence="2 3">CGMCC 1.11030</strain>
    </source>
</reference>
<dbReference type="STRING" id="1114924.SAMN05216258_10315"/>
<dbReference type="AlphaFoldDB" id="A0A1I3DUT2"/>
<evidence type="ECO:0008006" key="4">
    <source>
        <dbReference type="Google" id="ProtNLM"/>
    </source>
</evidence>
<dbReference type="Proteomes" id="UP000199377">
    <property type="component" value="Unassembled WGS sequence"/>
</dbReference>
<evidence type="ECO:0000256" key="1">
    <source>
        <dbReference type="SAM" id="SignalP"/>
    </source>
</evidence>
<feature type="signal peptide" evidence="1">
    <location>
        <begin position="1"/>
        <end position="21"/>
    </location>
</feature>
<evidence type="ECO:0000313" key="2">
    <source>
        <dbReference type="EMBL" id="SFH90241.1"/>
    </source>
</evidence>
<sequence length="170" mass="16036">MTSRRAACLLLPLLLAGCAGAGVVSQVDRSPGSADQVRAFLASRPVISVAGTPPDGAGPEAVAGALRAPASEGGGGFSLAAPGADPRLAVGFGAASPDALCAGAGGAGGGSATGELRATVAWCVDGAARGSARVSSGAVLGPSSPGFADLFASAFSQMARQRRSGGDGAG</sequence>
<gene>
    <name evidence="2" type="ORF">SAMN05216258_10315</name>
</gene>
<protein>
    <recommendedName>
        <fullName evidence="4">DUF4136 domain-containing protein</fullName>
    </recommendedName>
</protein>
<feature type="chain" id="PRO_5011635636" description="DUF4136 domain-containing protein" evidence="1">
    <location>
        <begin position="22"/>
        <end position="170"/>
    </location>
</feature>
<proteinExistence type="predicted"/>
<evidence type="ECO:0000313" key="3">
    <source>
        <dbReference type="Proteomes" id="UP000199377"/>
    </source>
</evidence>
<keyword evidence="1" id="KW-0732">Signal</keyword>
<dbReference type="PROSITE" id="PS51257">
    <property type="entry name" value="PROKAR_LIPOPROTEIN"/>
    <property type="match status" value="1"/>
</dbReference>
<name>A0A1I3DUT2_9RHOB</name>
<accession>A0A1I3DUT2</accession>